<comment type="caution">
    <text evidence="1">The sequence shown here is derived from an EMBL/GenBank/DDBJ whole genome shotgun (WGS) entry which is preliminary data.</text>
</comment>
<gene>
    <name evidence="1" type="ORF">Asru_0190_01</name>
</gene>
<dbReference type="EMBL" id="BANB01000190">
    <property type="protein sequence ID" value="GAN76919.1"/>
    <property type="molecule type" value="Genomic_DNA"/>
</dbReference>
<dbReference type="Proteomes" id="UP000032680">
    <property type="component" value="Unassembled WGS sequence"/>
</dbReference>
<reference evidence="1 2" key="1">
    <citation type="submission" date="2012-11" db="EMBL/GenBank/DDBJ databases">
        <title>Whole genome sequence of Acidisphaera rubrifaciens HS-AP3.</title>
        <authorList>
            <person name="Azuma Y."/>
            <person name="Higashiura N."/>
            <person name="Hirakawa H."/>
            <person name="Matsushita K."/>
        </authorList>
    </citation>
    <scope>NUCLEOTIDE SEQUENCE [LARGE SCALE GENOMIC DNA]</scope>
    <source>
        <strain evidence="1 2">HS-AP3</strain>
    </source>
</reference>
<organism evidence="1 2">
    <name type="scientific">Acidisphaera rubrifaciens HS-AP3</name>
    <dbReference type="NCBI Taxonomy" id="1231350"/>
    <lineage>
        <taxon>Bacteria</taxon>
        <taxon>Pseudomonadati</taxon>
        <taxon>Pseudomonadota</taxon>
        <taxon>Alphaproteobacteria</taxon>
        <taxon>Acetobacterales</taxon>
        <taxon>Acetobacteraceae</taxon>
        <taxon>Acidisphaera</taxon>
    </lineage>
</organism>
<evidence type="ECO:0000313" key="2">
    <source>
        <dbReference type="Proteomes" id="UP000032680"/>
    </source>
</evidence>
<proteinExistence type="predicted"/>
<evidence type="ECO:0000313" key="1">
    <source>
        <dbReference type="EMBL" id="GAN76919.1"/>
    </source>
</evidence>
<name>A0A0D6P7S7_9PROT</name>
<accession>A0A0D6P7S7</accession>
<dbReference type="AlphaFoldDB" id="A0A0D6P7S7"/>
<protein>
    <submittedName>
        <fullName evidence="1">Uncharacterized protein</fullName>
    </submittedName>
</protein>
<sequence length="82" mass="8569">MSFGVVGGLDDLAATYSPVRCRTVPLALGFFTAEFGMGSGVGTPPWPPGRPARPRVALGLDDGIWFCAEADEGAQGLLLRMT</sequence>
<keyword evidence="2" id="KW-1185">Reference proteome</keyword>